<accession>E4XQN6</accession>
<dbReference type="Gene3D" id="4.10.740.10">
    <property type="entry name" value="Coagulation Factor IX"/>
    <property type="match status" value="1"/>
</dbReference>
<dbReference type="Proteomes" id="UP000001307">
    <property type="component" value="Unassembled WGS sequence"/>
</dbReference>
<dbReference type="SUPFAM" id="SSF82895">
    <property type="entry name" value="TSP-1 type 1 repeat"/>
    <property type="match status" value="1"/>
</dbReference>
<organism evidence="3">
    <name type="scientific">Oikopleura dioica</name>
    <name type="common">Tunicate</name>
    <dbReference type="NCBI Taxonomy" id="34765"/>
    <lineage>
        <taxon>Eukaryota</taxon>
        <taxon>Metazoa</taxon>
        <taxon>Chordata</taxon>
        <taxon>Tunicata</taxon>
        <taxon>Appendicularia</taxon>
        <taxon>Copelata</taxon>
        <taxon>Oikopleuridae</taxon>
        <taxon>Oikopleura</taxon>
    </lineage>
</organism>
<feature type="domain" description="Gla" evidence="2">
    <location>
        <begin position="51"/>
        <end position="116"/>
    </location>
</feature>
<dbReference type="GO" id="GO:0005509">
    <property type="term" value="F:calcium ion binding"/>
    <property type="evidence" value="ECO:0007669"/>
    <property type="project" value="InterPro"/>
</dbReference>
<dbReference type="Gene3D" id="2.20.100.10">
    <property type="entry name" value="Thrombospondin type-1 (TSP1) repeat"/>
    <property type="match status" value="1"/>
</dbReference>
<name>E4XQN6_OIKDI</name>
<dbReference type="EMBL" id="FN653107">
    <property type="protein sequence ID" value="CBY12122.1"/>
    <property type="molecule type" value="Genomic_DNA"/>
</dbReference>
<dbReference type="GO" id="GO:0005576">
    <property type="term" value="C:extracellular region"/>
    <property type="evidence" value="ECO:0007669"/>
    <property type="project" value="InterPro"/>
</dbReference>
<dbReference type="SUPFAM" id="SSF57630">
    <property type="entry name" value="GLA-domain"/>
    <property type="match status" value="1"/>
</dbReference>
<evidence type="ECO:0000259" key="2">
    <source>
        <dbReference type="SMART" id="SM00069"/>
    </source>
</evidence>
<dbReference type="InterPro" id="IPR000294">
    <property type="entry name" value="GLA_domain"/>
</dbReference>
<evidence type="ECO:0000313" key="3">
    <source>
        <dbReference type="EMBL" id="CBY12122.1"/>
    </source>
</evidence>
<keyword evidence="4" id="KW-1185">Reference proteome</keyword>
<dbReference type="PROSITE" id="PS50092">
    <property type="entry name" value="TSP1"/>
    <property type="match status" value="1"/>
</dbReference>
<dbReference type="InterPro" id="IPR035972">
    <property type="entry name" value="GLA-like_dom_SF"/>
</dbReference>
<protein>
    <recommendedName>
        <fullName evidence="2">Gla domain-containing protein</fullName>
    </recommendedName>
</protein>
<keyword evidence="1" id="KW-1015">Disulfide bond</keyword>
<reference evidence="3" key="1">
    <citation type="journal article" date="2010" name="Science">
        <title>Plasticity of animal genome architecture unmasked by rapid evolution of a pelagic tunicate.</title>
        <authorList>
            <person name="Denoeud F."/>
            <person name="Henriet S."/>
            <person name="Mungpakdee S."/>
            <person name="Aury J.M."/>
            <person name="Da Silva C."/>
            <person name="Brinkmann H."/>
            <person name="Mikhaleva J."/>
            <person name="Olsen L.C."/>
            <person name="Jubin C."/>
            <person name="Canestro C."/>
            <person name="Bouquet J.M."/>
            <person name="Danks G."/>
            <person name="Poulain J."/>
            <person name="Campsteijn C."/>
            <person name="Adamski M."/>
            <person name="Cross I."/>
            <person name="Yadetie F."/>
            <person name="Muffato M."/>
            <person name="Louis A."/>
            <person name="Butcher S."/>
            <person name="Tsagkogeorga G."/>
            <person name="Konrad A."/>
            <person name="Singh S."/>
            <person name="Jensen M.F."/>
            <person name="Cong E.H."/>
            <person name="Eikeseth-Otteraa H."/>
            <person name="Noel B."/>
            <person name="Anthouard V."/>
            <person name="Porcel B.M."/>
            <person name="Kachouri-Lafond R."/>
            <person name="Nishino A."/>
            <person name="Ugolini M."/>
            <person name="Chourrout P."/>
            <person name="Nishida H."/>
            <person name="Aasland R."/>
            <person name="Huzurbazar S."/>
            <person name="Westhof E."/>
            <person name="Delsuc F."/>
            <person name="Lehrach H."/>
            <person name="Reinhardt R."/>
            <person name="Weissenbach J."/>
            <person name="Roy S.W."/>
            <person name="Artiguenave F."/>
            <person name="Postlethwait J.H."/>
            <person name="Manak J.R."/>
            <person name="Thompson E.M."/>
            <person name="Jaillon O."/>
            <person name="Du Pasquier L."/>
            <person name="Boudinot P."/>
            <person name="Liberles D.A."/>
            <person name="Volff J.N."/>
            <person name="Philippe H."/>
            <person name="Lenhard B."/>
            <person name="Roest Crollius H."/>
            <person name="Wincker P."/>
            <person name="Chourrout D."/>
        </authorList>
    </citation>
    <scope>NUCLEOTIDE SEQUENCE [LARGE SCALE GENOMIC DNA]</scope>
</reference>
<dbReference type="SMART" id="SM00069">
    <property type="entry name" value="GLA"/>
    <property type="match status" value="1"/>
</dbReference>
<dbReference type="InterPro" id="IPR036383">
    <property type="entry name" value="TSP1_rpt_sf"/>
</dbReference>
<dbReference type="OrthoDB" id="9379732at2759"/>
<dbReference type="AlphaFoldDB" id="E4XQN6"/>
<dbReference type="InterPro" id="IPR017857">
    <property type="entry name" value="Coagulation_fac-like_Gla_dom"/>
</dbReference>
<gene>
    <name evidence="3" type="ORF">GSOID_T00017989001</name>
</gene>
<sequence>MKYQHSQGFNLSALLYMISQISVIRTPATTFSCSSHYSKKFSAAILAGVSASPFLATDGQEANAFLSRSRRAWQFWEETKDGNWERECIEEDCSQNEAFEVVDEEVRGQRLFDLVTDCKAKFPVMANQRKCVESGLQPSWGEWSEWSACSATCINPVTGSMPFREKKRNCEPGVESLTCKVEEVSSRASSSVTTSGDEGQIVQLELLNLNNLKTWKRIFPFFLIF</sequence>
<proteinExistence type="predicted"/>
<evidence type="ECO:0000256" key="1">
    <source>
        <dbReference type="ARBA" id="ARBA00023157"/>
    </source>
</evidence>
<dbReference type="InterPro" id="IPR000884">
    <property type="entry name" value="TSP1_rpt"/>
</dbReference>
<dbReference type="InParanoid" id="E4XQN6"/>
<evidence type="ECO:0000313" key="4">
    <source>
        <dbReference type="Proteomes" id="UP000001307"/>
    </source>
</evidence>
<dbReference type="Pfam" id="PF00594">
    <property type="entry name" value="Gla"/>
    <property type="match status" value="1"/>
</dbReference>